<evidence type="ECO:0000313" key="6">
    <source>
        <dbReference type="Proteomes" id="UP000198224"/>
    </source>
</evidence>
<dbReference type="SMART" id="SM00345">
    <property type="entry name" value="HTH_GNTR"/>
    <property type="match status" value="1"/>
</dbReference>
<sequence length="76" mass="8268">MPIPTGGYRQMADDLAARIRSGEYPPGSKLPSYAELSKLYSIAVTTVQKGIRVLEFQNLVVGVPGRGVYVREDVGQ</sequence>
<dbReference type="GO" id="GO:0003700">
    <property type="term" value="F:DNA-binding transcription factor activity"/>
    <property type="evidence" value="ECO:0007669"/>
    <property type="project" value="InterPro"/>
</dbReference>
<protein>
    <submittedName>
        <fullName evidence="5">Transcriptional regulator, GntR family</fullName>
    </submittedName>
</protein>
<dbReference type="RefSeq" id="WP_088991742.1">
    <property type="nucleotide sequence ID" value="NZ_LT607409.1"/>
</dbReference>
<evidence type="ECO:0000256" key="2">
    <source>
        <dbReference type="ARBA" id="ARBA00023125"/>
    </source>
</evidence>
<dbReference type="InterPro" id="IPR050679">
    <property type="entry name" value="Bact_HTH_transcr_reg"/>
</dbReference>
<reference evidence="6" key="1">
    <citation type="submission" date="2016-06" db="EMBL/GenBank/DDBJ databases">
        <authorList>
            <person name="Varghese N."/>
            <person name="Submissions Spin"/>
        </authorList>
    </citation>
    <scope>NUCLEOTIDE SEQUENCE [LARGE SCALE GENOMIC DNA]</scope>
    <source>
        <strain evidence="6">DSM 45160</strain>
    </source>
</reference>
<dbReference type="GO" id="GO:0003677">
    <property type="term" value="F:DNA binding"/>
    <property type="evidence" value="ECO:0007669"/>
    <property type="project" value="UniProtKB-KW"/>
</dbReference>
<keyword evidence="3" id="KW-0804">Transcription</keyword>
<organism evidence="5 6">
    <name type="scientific">Micromonospora chokoriensis</name>
    <dbReference type="NCBI Taxonomy" id="356851"/>
    <lineage>
        <taxon>Bacteria</taxon>
        <taxon>Bacillati</taxon>
        <taxon>Actinomycetota</taxon>
        <taxon>Actinomycetes</taxon>
        <taxon>Micromonosporales</taxon>
        <taxon>Micromonosporaceae</taxon>
        <taxon>Micromonospora</taxon>
    </lineage>
</organism>
<dbReference type="InterPro" id="IPR000524">
    <property type="entry name" value="Tscrpt_reg_HTH_GntR"/>
</dbReference>
<keyword evidence="2" id="KW-0238">DNA-binding</keyword>
<gene>
    <name evidence="5" type="ORF">GA0070612_5005</name>
</gene>
<evidence type="ECO:0000313" key="5">
    <source>
        <dbReference type="EMBL" id="SCF22079.1"/>
    </source>
</evidence>
<dbReference type="GO" id="GO:0045892">
    <property type="term" value="P:negative regulation of DNA-templated transcription"/>
    <property type="evidence" value="ECO:0007669"/>
    <property type="project" value="TreeGrafter"/>
</dbReference>
<accession>A0A1C4YMW7</accession>
<dbReference type="InterPro" id="IPR036390">
    <property type="entry name" value="WH_DNA-bd_sf"/>
</dbReference>
<evidence type="ECO:0000259" key="4">
    <source>
        <dbReference type="PROSITE" id="PS50949"/>
    </source>
</evidence>
<evidence type="ECO:0000256" key="1">
    <source>
        <dbReference type="ARBA" id="ARBA00023015"/>
    </source>
</evidence>
<evidence type="ECO:0000256" key="3">
    <source>
        <dbReference type="ARBA" id="ARBA00023163"/>
    </source>
</evidence>
<dbReference type="PANTHER" id="PTHR44846">
    <property type="entry name" value="MANNOSYL-D-GLYCERATE TRANSPORT/METABOLISM SYSTEM REPRESSOR MNGR-RELATED"/>
    <property type="match status" value="1"/>
</dbReference>
<keyword evidence="1" id="KW-0805">Transcription regulation</keyword>
<proteinExistence type="predicted"/>
<dbReference type="Proteomes" id="UP000198224">
    <property type="component" value="Chromosome I"/>
</dbReference>
<feature type="domain" description="HTH gntR-type" evidence="4">
    <location>
        <begin position="5"/>
        <end position="73"/>
    </location>
</feature>
<keyword evidence="6" id="KW-1185">Reference proteome</keyword>
<dbReference type="SUPFAM" id="SSF46785">
    <property type="entry name" value="Winged helix' DNA-binding domain"/>
    <property type="match status" value="1"/>
</dbReference>
<dbReference type="PANTHER" id="PTHR44846:SF1">
    <property type="entry name" value="MANNOSYL-D-GLYCERATE TRANSPORT_METABOLISM SYSTEM REPRESSOR MNGR-RELATED"/>
    <property type="match status" value="1"/>
</dbReference>
<name>A0A1C4YMW7_9ACTN</name>
<dbReference type="Pfam" id="PF00392">
    <property type="entry name" value="GntR"/>
    <property type="match status" value="1"/>
</dbReference>
<dbReference type="AlphaFoldDB" id="A0A1C4YMW7"/>
<dbReference type="EMBL" id="LT607409">
    <property type="protein sequence ID" value="SCF22079.1"/>
    <property type="molecule type" value="Genomic_DNA"/>
</dbReference>
<dbReference type="InterPro" id="IPR036388">
    <property type="entry name" value="WH-like_DNA-bd_sf"/>
</dbReference>
<dbReference type="PROSITE" id="PS50949">
    <property type="entry name" value="HTH_GNTR"/>
    <property type="match status" value="1"/>
</dbReference>
<dbReference type="Gene3D" id="1.10.10.10">
    <property type="entry name" value="Winged helix-like DNA-binding domain superfamily/Winged helix DNA-binding domain"/>
    <property type="match status" value="1"/>
</dbReference>
<dbReference type="CDD" id="cd07377">
    <property type="entry name" value="WHTH_GntR"/>
    <property type="match status" value="1"/>
</dbReference>